<feature type="transmembrane region" description="Helical" evidence="1">
    <location>
        <begin position="19"/>
        <end position="38"/>
    </location>
</feature>
<dbReference type="Proteomes" id="UP001500221">
    <property type="component" value="Unassembled WGS sequence"/>
</dbReference>
<keyword evidence="3" id="KW-1185">Reference proteome</keyword>
<dbReference type="EMBL" id="BAABKG010000007">
    <property type="protein sequence ID" value="GAA5156502.1"/>
    <property type="molecule type" value="Genomic_DNA"/>
</dbReference>
<comment type="caution">
    <text evidence="2">The sequence shown here is derived from an EMBL/GenBank/DDBJ whole genome shotgun (WGS) entry which is preliminary data.</text>
</comment>
<evidence type="ECO:0000256" key="1">
    <source>
        <dbReference type="SAM" id="Phobius"/>
    </source>
</evidence>
<sequence length="183" mass="18393">MTAVDALARVDAWPASHRVLRLVVLAGPLVALACSVVASEPARWWVWPLVALLAVGWAAAPGSGVGGLTLAAVVVRWAQADGDALHVAVVPAAAALLAAHVAALLCATAPPGAALDRRVARLWAGRAAGVLVAAPVLWLLAGALRDGGRPDALWPAALAVVLVLVAGAAVLLAAPRDGVRGDW</sequence>
<feature type="transmembrane region" description="Helical" evidence="1">
    <location>
        <begin position="119"/>
        <end position="140"/>
    </location>
</feature>
<proteinExistence type="predicted"/>
<reference evidence="3" key="1">
    <citation type="journal article" date="2019" name="Int. J. Syst. Evol. Microbiol.">
        <title>The Global Catalogue of Microorganisms (GCM) 10K type strain sequencing project: providing services to taxonomists for standard genome sequencing and annotation.</title>
        <authorList>
            <consortium name="The Broad Institute Genomics Platform"/>
            <consortium name="The Broad Institute Genome Sequencing Center for Infectious Disease"/>
            <person name="Wu L."/>
            <person name="Ma J."/>
        </authorList>
    </citation>
    <scope>NUCLEOTIDE SEQUENCE [LARGE SCALE GENOMIC DNA]</scope>
    <source>
        <strain evidence="3">JCM 18459</strain>
    </source>
</reference>
<evidence type="ECO:0000313" key="2">
    <source>
        <dbReference type="EMBL" id="GAA5156502.1"/>
    </source>
</evidence>
<name>A0ABP9Q3Z5_9ACTN</name>
<gene>
    <name evidence="2" type="ORF">GCM10023340_44570</name>
</gene>
<accession>A0ABP9Q3Z5</accession>
<feature type="transmembrane region" description="Helical" evidence="1">
    <location>
        <begin position="84"/>
        <end position="107"/>
    </location>
</feature>
<feature type="transmembrane region" description="Helical" evidence="1">
    <location>
        <begin position="45"/>
        <end position="78"/>
    </location>
</feature>
<keyword evidence="1" id="KW-1133">Transmembrane helix</keyword>
<feature type="transmembrane region" description="Helical" evidence="1">
    <location>
        <begin position="152"/>
        <end position="174"/>
    </location>
</feature>
<evidence type="ECO:0008006" key="4">
    <source>
        <dbReference type="Google" id="ProtNLM"/>
    </source>
</evidence>
<evidence type="ECO:0000313" key="3">
    <source>
        <dbReference type="Proteomes" id="UP001500221"/>
    </source>
</evidence>
<protein>
    <recommendedName>
        <fullName evidence="4">Histidine kinase</fullName>
    </recommendedName>
</protein>
<keyword evidence="1" id="KW-0472">Membrane</keyword>
<organism evidence="2 3">
    <name type="scientific">Nocardioides marinquilinus</name>
    <dbReference type="NCBI Taxonomy" id="1210400"/>
    <lineage>
        <taxon>Bacteria</taxon>
        <taxon>Bacillati</taxon>
        <taxon>Actinomycetota</taxon>
        <taxon>Actinomycetes</taxon>
        <taxon>Propionibacteriales</taxon>
        <taxon>Nocardioidaceae</taxon>
        <taxon>Nocardioides</taxon>
    </lineage>
</organism>
<keyword evidence="1" id="KW-0812">Transmembrane</keyword>
<dbReference type="RefSeq" id="WP_345464279.1">
    <property type="nucleotide sequence ID" value="NZ_BAABKG010000007.1"/>
</dbReference>